<dbReference type="Pfam" id="PF01636">
    <property type="entry name" value="APH"/>
    <property type="match status" value="1"/>
</dbReference>
<dbReference type="SUPFAM" id="SSF56112">
    <property type="entry name" value="Protein kinase-like (PK-like)"/>
    <property type="match status" value="1"/>
</dbReference>
<feature type="domain" description="Aminoglycoside phosphotransferase" evidence="1">
    <location>
        <begin position="9"/>
        <end position="86"/>
    </location>
</feature>
<dbReference type="Gene3D" id="3.90.1200.10">
    <property type="match status" value="1"/>
</dbReference>
<accession>A0ABY4P0V7</accession>
<dbReference type="InterPro" id="IPR002575">
    <property type="entry name" value="Aminoglycoside_PTrfase"/>
</dbReference>
<dbReference type="RefSeq" id="WP_240323234.1">
    <property type="nucleotide sequence ID" value="NZ_CP091196.1"/>
</dbReference>
<protein>
    <submittedName>
        <fullName evidence="2">Phosphotransferase</fullName>
    </submittedName>
</protein>
<organism evidence="2 3">
    <name type="scientific">Amycolatopsis thermalba</name>
    <dbReference type="NCBI Taxonomy" id="944492"/>
    <lineage>
        <taxon>Bacteria</taxon>
        <taxon>Bacillati</taxon>
        <taxon>Actinomycetota</taxon>
        <taxon>Actinomycetes</taxon>
        <taxon>Pseudonocardiales</taxon>
        <taxon>Pseudonocardiaceae</taxon>
        <taxon>Amycolatopsis</taxon>
    </lineage>
</organism>
<name>A0ABY4P0V7_9PSEU</name>
<keyword evidence="3" id="KW-1185">Reference proteome</keyword>
<dbReference type="EMBL" id="CP091196">
    <property type="protein sequence ID" value="UQS25974.1"/>
    <property type="molecule type" value="Genomic_DNA"/>
</dbReference>
<evidence type="ECO:0000313" key="2">
    <source>
        <dbReference type="EMBL" id="UQS25974.1"/>
    </source>
</evidence>
<dbReference type="Proteomes" id="UP000830158">
    <property type="component" value="Chromosome"/>
</dbReference>
<gene>
    <name evidence="2" type="ORF">L1857_25785</name>
</gene>
<evidence type="ECO:0000313" key="3">
    <source>
        <dbReference type="Proteomes" id="UP000830158"/>
    </source>
</evidence>
<dbReference type="InterPro" id="IPR011009">
    <property type="entry name" value="Kinase-like_dom_sf"/>
</dbReference>
<sequence length="92" mass="9883">MGHPIPQAGLADTQILRQRSDRLVAQTGQLAAPRSRDVPGLEELGQRLGQRLPAHQRAALVHGDYRLGNVVVGGDGTITAVLDWEMPPSATR</sequence>
<proteinExistence type="predicted"/>
<reference evidence="2" key="1">
    <citation type="submission" date="2022-01" db="EMBL/GenBank/DDBJ databases">
        <title>PSI-footprinting approach for the identification of protein synthesis inhibitor producers.</title>
        <authorList>
            <person name="Handel F."/>
            <person name="Kulik A."/>
            <person name="Wex K.W."/>
            <person name="Berscheid A."/>
            <person name="Saur J.S."/>
            <person name="Winkler A."/>
            <person name="Wibberg D."/>
            <person name="Kalinowski J."/>
            <person name="Broetz-Oesterhelt H."/>
            <person name="Mast Y."/>
        </authorList>
    </citation>
    <scope>NUCLEOTIDE SEQUENCE</scope>
    <source>
        <strain evidence="2">KNN 49.3e</strain>
    </source>
</reference>
<evidence type="ECO:0000259" key="1">
    <source>
        <dbReference type="Pfam" id="PF01636"/>
    </source>
</evidence>